<dbReference type="FunFam" id="1.10.10.60:FF:000010">
    <property type="entry name" value="Transcriptional activator Myb isoform A"/>
    <property type="match status" value="1"/>
</dbReference>
<evidence type="ECO:0000259" key="5">
    <source>
        <dbReference type="PROSITE" id="PS51294"/>
    </source>
</evidence>
<dbReference type="SUPFAM" id="SSF46689">
    <property type="entry name" value="Homeodomain-like"/>
    <property type="match status" value="2"/>
</dbReference>
<proteinExistence type="predicted"/>
<dbReference type="InterPro" id="IPR009057">
    <property type="entry name" value="Homeodomain-like_sf"/>
</dbReference>
<keyword evidence="2" id="KW-0238">DNA-binding</keyword>
<dbReference type="GO" id="GO:0005634">
    <property type="term" value="C:nucleus"/>
    <property type="evidence" value="ECO:0007669"/>
    <property type="project" value="TreeGrafter"/>
</dbReference>
<dbReference type="InterPro" id="IPR017930">
    <property type="entry name" value="Myb_dom"/>
</dbReference>
<dbReference type="Gene3D" id="1.10.10.60">
    <property type="entry name" value="Homeodomain-like"/>
    <property type="match status" value="3"/>
</dbReference>
<dbReference type="AlphaFoldDB" id="A0A225VTD1"/>
<dbReference type="PROSITE" id="PS51294">
    <property type="entry name" value="HTH_MYB"/>
    <property type="match status" value="3"/>
</dbReference>
<evidence type="ECO:0000313" key="7">
    <source>
        <dbReference type="Proteomes" id="UP000198211"/>
    </source>
</evidence>
<dbReference type="OrthoDB" id="2143914at2759"/>
<dbReference type="PANTHER" id="PTHR45614:SF274">
    <property type="entry name" value="MYB-LIKE DNA-BINDING PROTEIN"/>
    <property type="match status" value="1"/>
</dbReference>
<sequence>MDCGRGKLSKYNHRSRELPNLIYSEFVKDTILREGVCKFGAKSWKSISKCIDSRSADECFKRWNKLQSFGIVMKRQWTAEEDELMIELVNRYGASKWAVIASHLEGRNGKQCRERWHNQLNPSIKKTPWTDEENTTIITMQAQLGNSWAKITAQLPGRTDNAVKNHWNSSLKQAAKRKRGNDLVDAKRGKMKRKPHKVKPARSTKNTKSQAKDVYELAAGAVEIDTVLASPAEDSTPVMVCGSPVASFADCIDTLVVPDAASGPLSPDTVSSVNNLELVQSYPGYQDSLARAQGVIDSVLDPMGMGVSTLSRPCEPNTCTGVTTFNHSFQHSMATWYERDDYSDLTADPTSPAQPPFGLDELLYDPLDAVCDGGELESSGLVLSPPKGEIARVYQRSMCVTEWGTRITYLSPPTCTSCLPTLTTGPAPSLLSIDQLDDVFFQTKEETAIEGVKHEFLSETSEDWSFTQVMPSVTTFASLLDMEK</sequence>
<feature type="domain" description="HTH myb-type" evidence="5">
    <location>
        <begin position="125"/>
        <end position="175"/>
    </location>
</feature>
<dbReference type="InterPro" id="IPR050560">
    <property type="entry name" value="MYB_TF"/>
</dbReference>
<dbReference type="Proteomes" id="UP000198211">
    <property type="component" value="Unassembled WGS sequence"/>
</dbReference>
<accession>A0A225VTD1</accession>
<feature type="domain" description="HTH myb-type" evidence="5">
    <location>
        <begin position="29"/>
        <end position="71"/>
    </location>
</feature>
<keyword evidence="1" id="KW-0677">Repeat</keyword>
<protein>
    <recommendedName>
        <fullName evidence="8">Myb-like DNA-binding protein</fullName>
    </recommendedName>
</protein>
<reference evidence="7" key="1">
    <citation type="submission" date="2017-03" db="EMBL/GenBank/DDBJ databases">
        <title>Phytopthora megakarya and P. palmivora, two closely related causual agents of cacao black pod achieved similar genome size and gene model numbers by different mechanisms.</title>
        <authorList>
            <person name="Ali S."/>
            <person name="Shao J."/>
            <person name="Larry D.J."/>
            <person name="Kronmiller B."/>
            <person name="Shen D."/>
            <person name="Strem M.D."/>
            <person name="Melnick R.L."/>
            <person name="Guiltinan M.J."/>
            <person name="Tyler B.M."/>
            <person name="Meinhardt L.W."/>
            <person name="Bailey B.A."/>
        </authorList>
    </citation>
    <scope>NUCLEOTIDE SEQUENCE [LARGE SCALE GENOMIC DNA]</scope>
    <source>
        <strain evidence="7">zdho120</strain>
    </source>
</reference>
<dbReference type="EMBL" id="NBNE01003241">
    <property type="protein sequence ID" value="OWZ08188.1"/>
    <property type="molecule type" value="Genomic_DNA"/>
</dbReference>
<feature type="region of interest" description="Disordered" evidence="3">
    <location>
        <begin position="188"/>
        <end position="210"/>
    </location>
</feature>
<dbReference type="CDD" id="cd00167">
    <property type="entry name" value="SANT"/>
    <property type="match status" value="3"/>
</dbReference>
<feature type="domain" description="HTH myb-type" evidence="5">
    <location>
        <begin position="74"/>
        <end position="124"/>
    </location>
</feature>
<dbReference type="SMART" id="SM00717">
    <property type="entry name" value="SANT"/>
    <property type="match status" value="3"/>
</dbReference>
<evidence type="ECO:0000256" key="3">
    <source>
        <dbReference type="SAM" id="MobiDB-lite"/>
    </source>
</evidence>
<dbReference type="PANTHER" id="PTHR45614">
    <property type="entry name" value="MYB PROTEIN-RELATED"/>
    <property type="match status" value="1"/>
</dbReference>
<dbReference type="GO" id="GO:0000981">
    <property type="term" value="F:DNA-binding transcription factor activity, RNA polymerase II-specific"/>
    <property type="evidence" value="ECO:0007669"/>
    <property type="project" value="TreeGrafter"/>
</dbReference>
<evidence type="ECO:0000256" key="1">
    <source>
        <dbReference type="ARBA" id="ARBA00022737"/>
    </source>
</evidence>
<evidence type="ECO:0000313" key="6">
    <source>
        <dbReference type="EMBL" id="OWZ08188.1"/>
    </source>
</evidence>
<gene>
    <name evidence="6" type="ORF">PHMEG_00019308</name>
</gene>
<feature type="domain" description="Myb-like" evidence="4">
    <location>
        <begin position="121"/>
        <end position="171"/>
    </location>
</feature>
<feature type="domain" description="Myb-like" evidence="4">
    <location>
        <begin position="74"/>
        <end position="120"/>
    </location>
</feature>
<feature type="compositionally biased region" description="Basic residues" evidence="3">
    <location>
        <begin position="189"/>
        <end position="202"/>
    </location>
</feature>
<dbReference type="InterPro" id="IPR001005">
    <property type="entry name" value="SANT/Myb"/>
</dbReference>
<dbReference type="Pfam" id="PF13921">
    <property type="entry name" value="Myb_DNA-bind_6"/>
    <property type="match status" value="2"/>
</dbReference>
<name>A0A225VTD1_9STRA</name>
<evidence type="ECO:0000256" key="2">
    <source>
        <dbReference type="ARBA" id="ARBA00023125"/>
    </source>
</evidence>
<organism evidence="6 7">
    <name type="scientific">Phytophthora megakarya</name>
    <dbReference type="NCBI Taxonomy" id="4795"/>
    <lineage>
        <taxon>Eukaryota</taxon>
        <taxon>Sar</taxon>
        <taxon>Stramenopiles</taxon>
        <taxon>Oomycota</taxon>
        <taxon>Peronosporomycetes</taxon>
        <taxon>Peronosporales</taxon>
        <taxon>Peronosporaceae</taxon>
        <taxon>Phytophthora</taxon>
    </lineage>
</organism>
<dbReference type="STRING" id="4795.A0A225VTD1"/>
<evidence type="ECO:0000259" key="4">
    <source>
        <dbReference type="PROSITE" id="PS50090"/>
    </source>
</evidence>
<evidence type="ECO:0008006" key="8">
    <source>
        <dbReference type="Google" id="ProtNLM"/>
    </source>
</evidence>
<feature type="domain" description="Myb-like" evidence="4">
    <location>
        <begin position="28"/>
        <end position="67"/>
    </location>
</feature>
<dbReference type="PROSITE" id="PS50090">
    <property type="entry name" value="MYB_LIKE"/>
    <property type="match status" value="3"/>
</dbReference>
<comment type="caution">
    <text evidence="6">The sequence shown here is derived from an EMBL/GenBank/DDBJ whole genome shotgun (WGS) entry which is preliminary data.</text>
</comment>
<dbReference type="GO" id="GO:0000978">
    <property type="term" value="F:RNA polymerase II cis-regulatory region sequence-specific DNA binding"/>
    <property type="evidence" value="ECO:0007669"/>
    <property type="project" value="TreeGrafter"/>
</dbReference>
<keyword evidence="7" id="KW-1185">Reference proteome</keyword>